<feature type="chain" id="PRO_5011652312" evidence="2">
    <location>
        <begin position="20"/>
        <end position="223"/>
    </location>
</feature>
<protein>
    <submittedName>
        <fullName evidence="4">Outer membrane protein beta-barrel domain-containing protein</fullName>
    </submittedName>
</protein>
<feature type="signal peptide" evidence="2">
    <location>
        <begin position="1"/>
        <end position="19"/>
    </location>
</feature>
<dbReference type="Gene3D" id="2.40.160.20">
    <property type="match status" value="1"/>
</dbReference>
<dbReference type="EMBL" id="FOJT01000005">
    <property type="protein sequence ID" value="SFB22142.1"/>
    <property type="molecule type" value="Genomic_DNA"/>
</dbReference>
<dbReference type="SUPFAM" id="SSF56925">
    <property type="entry name" value="OMPA-like"/>
    <property type="match status" value="1"/>
</dbReference>
<proteinExistence type="predicted"/>
<name>A0A1I0Z9R4_9FLAO</name>
<gene>
    <name evidence="4" type="ORF">SAMN05660845_2110</name>
</gene>
<dbReference type="Proteomes" id="UP000199604">
    <property type="component" value="Unassembled WGS sequence"/>
</dbReference>
<evidence type="ECO:0000256" key="1">
    <source>
        <dbReference type="ARBA" id="ARBA00022729"/>
    </source>
</evidence>
<dbReference type="InterPro" id="IPR027385">
    <property type="entry name" value="Beta-barrel_OMP"/>
</dbReference>
<feature type="domain" description="Outer membrane protein beta-barrel" evidence="3">
    <location>
        <begin position="8"/>
        <end position="180"/>
    </location>
</feature>
<evidence type="ECO:0000259" key="3">
    <source>
        <dbReference type="Pfam" id="PF13505"/>
    </source>
</evidence>
<evidence type="ECO:0000313" key="4">
    <source>
        <dbReference type="EMBL" id="SFB22142.1"/>
    </source>
</evidence>
<sequence length="223" mass="23847">MKKVLLTAVAVFAFGFANAQEGTTTSEYKPTKGTVTTEVSLTGGLNAANFNLNDGGVKFRYFLKDDLGLRLGLGIHNDKNEDVIGVTPGMSTETEKNSNLSLKLGAEKHFAGSERLSTYAGADLVIAFGKETFDDVQENGDYDKFEQKNGGFGVNVFTGADYYITKKVFLGVEAGLNFMTNKLKDASNTNKTGAVVTTVSTPGEKGSNLDTNVFGGVRIGFQF</sequence>
<dbReference type="Pfam" id="PF13505">
    <property type="entry name" value="OMP_b-brl"/>
    <property type="match status" value="1"/>
</dbReference>
<dbReference type="InterPro" id="IPR011250">
    <property type="entry name" value="OMP/PagP_B-barrel"/>
</dbReference>
<accession>A0A1I0Z9R4</accession>
<organism evidence="4 5">
    <name type="scientific">Flavobacterium swingsii</name>
    <dbReference type="NCBI Taxonomy" id="498292"/>
    <lineage>
        <taxon>Bacteria</taxon>
        <taxon>Pseudomonadati</taxon>
        <taxon>Bacteroidota</taxon>
        <taxon>Flavobacteriia</taxon>
        <taxon>Flavobacteriales</taxon>
        <taxon>Flavobacteriaceae</taxon>
        <taxon>Flavobacterium</taxon>
    </lineage>
</organism>
<dbReference type="OrthoDB" id="965683at2"/>
<dbReference type="AlphaFoldDB" id="A0A1I0Z9R4"/>
<reference evidence="5" key="1">
    <citation type="submission" date="2016-10" db="EMBL/GenBank/DDBJ databases">
        <authorList>
            <person name="Varghese N."/>
            <person name="Submissions S."/>
        </authorList>
    </citation>
    <scope>NUCLEOTIDE SEQUENCE [LARGE SCALE GENOMIC DNA]</scope>
    <source>
        <strain evidence="5">DSM 21789</strain>
    </source>
</reference>
<keyword evidence="1 2" id="KW-0732">Signal</keyword>
<keyword evidence="5" id="KW-1185">Reference proteome</keyword>
<evidence type="ECO:0000313" key="5">
    <source>
        <dbReference type="Proteomes" id="UP000199604"/>
    </source>
</evidence>
<evidence type="ECO:0000256" key="2">
    <source>
        <dbReference type="SAM" id="SignalP"/>
    </source>
</evidence>
<dbReference type="RefSeq" id="WP_091477012.1">
    <property type="nucleotide sequence ID" value="NZ_FOJT01000005.1"/>
</dbReference>